<comment type="caution">
    <text evidence="3">The sequence shown here is derived from an EMBL/GenBank/DDBJ whole genome shotgun (WGS) entry which is preliminary data.</text>
</comment>
<gene>
    <name evidence="3" type="ORF">O4H49_05820</name>
</gene>
<accession>A0ABT4LGR0</accession>
<organism evidence="3 4">
    <name type="scientific">Kiloniella laminariae</name>
    <dbReference type="NCBI Taxonomy" id="454162"/>
    <lineage>
        <taxon>Bacteria</taxon>
        <taxon>Pseudomonadati</taxon>
        <taxon>Pseudomonadota</taxon>
        <taxon>Alphaproteobacteria</taxon>
        <taxon>Rhodospirillales</taxon>
        <taxon>Kiloniellaceae</taxon>
        <taxon>Kiloniella</taxon>
    </lineage>
</organism>
<dbReference type="EMBL" id="JAPWGY010000002">
    <property type="protein sequence ID" value="MCZ4280284.1"/>
    <property type="molecule type" value="Genomic_DNA"/>
</dbReference>
<keyword evidence="4" id="KW-1185">Reference proteome</keyword>
<proteinExistence type="predicted"/>
<sequence length="249" mass="25955">MTQVITHRLLAGLGTSLITASFIALTSGPALAGCVPLGNGQTYCGRFPPPQAKLEPMTATKLQNRVQPSENLDQKVQTRTTPTRTLRPQAQSLSNRSTRPTVSGPVIFGAPGGPGIPDLVVLPAYGGSSGMPNTGYCGSWNGGNQSVRWIVRNNGTAQAASSAVSLGFAVPLGQPWSEKYPTNQVLNVPSLAPGQQIQMSFAIPAVSWSPTAHPSVTFGFAADYHQDNLEQGGEGNNLVSNAFCLGPAS</sequence>
<protein>
    <recommendedName>
        <fullName evidence="5">CARDB domain-containing protein</fullName>
    </recommendedName>
</protein>
<evidence type="ECO:0000256" key="1">
    <source>
        <dbReference type="SAM" id="MobiDB-lite"/>
    </source>
</evidence>
<keyword evidence="2" id="KW-0732">Signal</keyword>
<feature type="compositionally biased region" description="Polar residues" evidence="1">
    <location>
        <begin position="64"/>
        <end position="77"/>
    </location>
</feature>
<name>A0ABT4LGR0_9PROT</name>
<evidence type="ECO:0000313" key="3">
    <source>
        <dbReference type="EMBL" id="MCZ4280284.1"/>
    </source>
</evidence>
<evidence type="ECO:0000313" key="4">
    <source>
        <dbReference type="Proteomes" id="UP001069802"/>
    </source>
</evidence>
<dbReference type="InterPro" id="IPR013783">
    <property type="entry name" value="Ig-like_fold"/>
</dbReference>
<dbReference type="Gene3D" id="2.60.40.10">
    <property type="entry name" value="Immunoglobulins"/>
    <property type="match status" value="1"/>
</dbReference>
<dbReference type="Proteomes" id="UP001069802">
    <property type="component" value="Unassembled WGS sequence"/>
</dbReference>
<feature type="compositionally biased region" description="Polar residues" evidence="1">
    <location>
        <begin position="89"/>
        <end position="101"/>
    </location>
</feature>
<evidence type="ECO:0000256" key="2">
    <source>
        <dbReference type="SAM" id="SignalP"/>
    </source>
</evidence>
<reference evidence="3" key="1">
    <citation type="submission" date="2022-12" db="EMBL/GenBank/DDBJ databases">
        <title>Bacterial isolates from different developmental stages of Nematostella vectensis.</title>
        <authorList>
            <person name="Fraune S."/>
        </authorList>
    </citation>
    <scope>NUCLEOTIDE SEQUENCE</scope>
    <source>
        <strain evidence="3">G21630-S1</strain>
    </source>
</reference>
<evidence type="ECO:0008006" key="5">
    <source>
        <dbReference type="Google" id="ProtNLM"/>
    </source>
</evidence>
<feature type="chain" id="PRO_5047333727" description="CARDB domain-containing protein" evidence="2">
    <location>
        <begin position="33"/>
        <end position="249"/>
    </location>
</feature>
<feature type="compositionally biased region" description="Low complexity" evidence="1">
    <location>
        <begin position="78"/>
        <end position="88"/>
    </location>
</feature>
<dbReference type="RefSeq" id="WP_269422494.1">
    <property type="nucleotide sequence ID" value="NZ_JAPWGY010000002.1"/>
</dbReference>
<feature type="region of interest" description="Disordered" evidence="1">
    <location>
        <begin position="64"/>
        <end position="102"/>
    </location>
</feature>
<feature type="signal peptide" evidence="2">
    <location>
        <begin position="1"/>
        <end position="32"/>
    </location>
</feature>